<dbReference type="Gene3D" id="3.40.50.1110">
    <property type="entry name" value="SGNH hydrolase"/>
    <property type="match status" value="2"/>
</dbReference>
<dbReference type="PROSITE" id="PS51257">
    <property type="entry name" value="PROKAR_LIPOPROTEIN"/>
    <property type="match status" value="1"/>
</dbReference>
<feature type="signal peptide" evidence="2">
    <location>
        <begin position="1"/>
        <end position="28"/>
    </location>
</feature>
<protein>
    <submittedName>
        <fullName evidence="3">SGNH/GDSL hydrolase family protein</fullName>
    </submittedName>
</protein>
<name>A0ABY6GDV4_9BURK</name>
<keyword evidence="1 3" id="KW-0378">Hydrolase</keyword>
<dbReference type="SUPFAM" id="SSF52266">
    <property type="entry name" value="SGNH hydrolase"/>
    <property type="match status" value="1"/>
</dbReference>
<evidence type="ECO:0000313" key="4">
    <source>
        <dbReference type="Proteomes" id="UP001162800"/>
    </source>
</evidence>
<sequence>MRCPWNGDIMRKTYLATLLAACFLSACGGGSSSTPETPPAVVQPTQPTEPAKPRFARQISFGDSLSDVGTYAVGTVKTLGGGKFTINGGATAEIWVEQLARQLSLAAPCAAQTGLGGDAQMGFSVPVTDHAGCFGYAQGGARVTNDVGPTHKSTGSPLGALTVPVAKQVSRHLERSGGKFQADDLLLVMAGGNDLLYELQLLRAEAEAAGAAAGQRAFDNSLARALATGAPDPDALVADILAAMASQRAIAGSSNEQVIGTGVGIAIFGTGNLDLLDIAVVASMVQQALAEGEGAGKAAVPVYIQGKVPTLVGAMVKAGTELAALVKNQMLANGAPYVLVNNLPDVAGTPSGRAMDAAVQPLVKAMAEAFNEQLRIDLASEPRVLLVDAYALTQEAAANPAAFGLTNVTETACDLSVEKNRLQSSLACNASNLKPGDVSRYAYADGEHPTPFFHNVLTNRVLEEMKKKGWQ</sequence>
<feature type="chain" id="PRO_5046093813" evidence="2">
    <location>
        <begin position="29"/>
        <end position="471"/>
    </location>
</feature>
<evidence type="ECO:0000256" key="1">
    <source>
        <dbReference type="ARBA" id="ARBA00022801"/>
    </source>
</evidence>
<accession>A0ABY6GDV4</accession>
<dbReference type="EMBL" id="CP106881">
    <property type="protein sequence ID" value="UYG53276.1"/>
    <property type="molecule type" value="Genomic_DNA"/>
</dbReference>
<evidence type="ECO:0000313" key="3">
    <source>
        <dbReference type="EMBL" id="UYG53276.1"/>
    </source>
</evidence>
<dbReference type="RefSeq" id="WP_231043248.1">
    <property type="nucleotide sequence ID" value="NZ_CP106881.1"/>
</dbReference>
<dbReference type="InterPro" id="IPR036514">
    <property type="entry name" value="SGNH_hydro_sf"/>
</dbReference>
<gene>
    <name evidence="3" type="ORF">M9799_07525</name>
</gene>
<evidence type="ECO:0000256" key="2">
    <source>
        <dbReference type="SAM" id="SignalP"/>
    </source>
</evidence>
<keyword evidence="2" id="KW-0732">Signal</keyword>
<organism evidence="3 4">
    <name type="scientific">Comamonas endophytica</name>
    <dbReference type="NCBI Taxonomy" id="2949090"/>
    <lineage>
        <taxon>Bacteria</taxon>
        <taxon>Pseudomonadati</taxon>
        <taxon>Pseudomonadota</taxon>
        <taxon>Betaproteobacteria</taxon>
        <taxon>Burkholderiales</taxon>
        <taxon>Comamonadaceae</taxon>
        <taxon>Comamonas</taxon>
    </lineage>
</organism>
<dbReference type="GO" id="GO:0016787">
    <property type="term" value="F:hydrolase activity"/>
    <property type="evidence" value="ECO:0007669"/>
    <property type="project" value="UniProtKB-KW"/>
</dbReference>
<dbReference type="Proteomes" id="UP001162800">
    <property type="component" value="Chromosome"/>
</dbReference>
<dbReference type="PANTHER" id="PTHR45648:SF22">
    <property type="entry name" value="GDSL LIPASE_ACYLHYDROLASE FAMILY PROTEIN (AFU_ORTHOLOGUE AFUA_4G14700)"/>
    <property type="match status" value="1"/>
</dbReference>
<dbReference type="PANTHER" id="PTHR45648">
    <property type="entry name" value="GDSL LIPASE/ACYLHYDROLASE FAMILY PROTEIN (AFU_ORTHOLOGUE AFUA_4G14700)"/>
    <property type="match status" value="1"/>
</dbReference>
<dbReference type="CDD" id="cd01847">
    <property type="entry name" value="Triacylglycerol_lipase_like"/>
    <property type="match status" value="1"/>
</dbReference>
<reference evidence="3" key="1">
    <citation type="submission" date="2022-09" db="EMBL/GenBank/DDBJ databases">
        <title>The complete genome of Acidovorax sp. 5MLIR.</title>
        <authorList>
            <person name="Liu L."/>
            <person name="Yue J."/>
            <person name="Yang F."/>
            <person name="Yuan J."/>
            <person name="Li L."/>
        </authorList>
    </citation>
    <scope>NUCLEOTIDE SEQUENCE</scope>
    <source>
        <strain evidence="3">5MLIR</strain>
    </source>
</reference>
<dbReference type="InterPro" id="IPR051058">
    <property type="entry name" value="GDSL_Est/Lipase"/>
</dbReference>
<proteinExistence type="predicted"/>
<keyword evidence="4" id="KW-1185">Reference proteome</keyword>